<evidence type="ECO:0000256" key="1">
    <source>
        <dbReference type="ARBA" id="ARBA00001946"/>
    </source>
</evidence>
<dbReference type="Gene3D" id="3.100.10.20">
    <property type="entry name" value="CRISPR-associated endonuclease Cas1, N-terminal domain"/>
    <property type="match status" value="1"/>
</dbReference>
<comment type="cofactor">
    <cofactor evidence="1">
        <name>Mg(2+)</name>
        <dbReference type="ChEBI" id="CHEBI:18420"/>
    </cofactor>
</comment>
<dbReference type="InterPro" id="IPR042211">
    <property type="entry name" value="CRISPR-assoc_Cas1_N"/>
</dbReference>
<gene>
    <name evidence="10" type="ORF">GMARGA_LOCUS475</name>
</gene>
<dbReference type="Pfam" id="PF09827">
    <property type="entry name" value="CRISPR_Cas2"/>
    <property type="match status" value="1"/>
</dbReference>
<dbReference type="Gene3D" id="3.30.420.10">
    <property type="entry name" value="Ribonuclease H-like superfamily/Ribonuclease H"/>
    <property type="match status" value="1"/>
</dbReference>
<proteinExistence type="inferred from homology"/>
<feature type="domain" description="HNH nuclease" evidence="9">
    <location>
        <begin position="497"/>
        <end position="521"/>
    </location>
</feature>
<dbReference type="InterPro" id="IPR003615">
    <property type="entry name" value="HNH_nuc"/>
</dbReference>
<evidence type="ECO:0000313" key="10">
    <source>
        <dbReference type="EMBL" id="CAG8464554.1"/>
    </source>
</evidence>
<evidence type="ECO:0000256" key="5">
    <source>
        <dbReference type="ARBA" id="ARBA00022801"/>
    </source>
</evidence>
<dbReference type="HAMAP" id="MF_01471">
    <property type="entry name" value="Cas2"/>
    <property type="match status" value="1"/>
</dbReference>
<dbReference type="NCBIfam" id="TIGR01573">
    <property type="entry name" value="cas2"/>
    <property type="match status" value="1"/>
</dbReference>
<dbReference type="EMBL" id="CAJVQB010000080">
    <property type="protein sequence ID" value="CAG8464554.1"/>
    <property type="molecule type" value="Genomic_DNA"/>
</dbReference>
<dbReference type="InterPro" id="IPR042206">
    <property type="entry name" value="CRISPR-assoc_Cas1_C"/>
</dbReference>
<accession>A0ABM8VWK5</accession>
<evidence type="ECO:0000256" key="6">
    <source>
        <dbReference type="ARBA" id="ARBA00022842"/>
    </source>
</evidence>
<dbReference type="SUPFAM" id="SSF143430">
    <property type="entry name" value="TTP0101/SSO1404-like"/>
    <property type="match status" value="1"/>
</dbReference>
<dbReference type="InterPro" id="IPR019199">
    <property type="entry name" value="Virulence_VapD/CRISPR_Cas2"/>
</dbReference>
<dbReference type="Pfam" id="PF13395">
    <property type="entry name" value="HNH_4"/>
    <property type="match status" value="1"/>
</dbReference>
<keyword evidence="6" id="KW-0460">Magnesium</keyword>
<comment type="caution">
    <text evidence="10">The sequence shown here is derived from an EMBL/GenBank/DDBJ whole genome shotgun (WGS) entry which is preliminary data.</text>
</comment>
<reference evidence="10 11" key="1">
    <citation type="submission" date="2021-06" db="EMBL/GenBank/DDBJ databases">
        <authorList>
            <person name="Kallberg Y."/>
            <person name="Tangrot J."/>
            <person name="Rosling A."/>
        </authorList>
    </citation>
    <scope>NUCLEOTIDE SEQUENCE [LARGE SCALE GENOMIC DNA]</scope>
    <source>
        <strain evidence="10 11">120-4 pot B 10/14</strain>
    </source>
</reference>
<evidence type="ECO:0000256" key="8">
    <source>
        <dbReference type="SAM" id="Coils"/>
    </source>
</evidence>
<keyword evidence="2" id="KW-0540">Nuclease</keyword>
<organism evidence="10 11">
    <name type="scientific">Gigaspora margarita</name>
    <dbReference type="NCBI Taxonomy" id="4874"/>
    <lineage>
        <taxon>Eukaryota</taxon>
        <taxon>Fungi</taxon>
        <taxon>Fungi incertae sedis</taxon>
        <taxon>Mucoromycota</taxon>
        <taxon>Glomeromycotina</taxon>
        <taxon>Glomeromycetes</taxon>
        <taxon>Diversisporales</taxon>
        <taxon>Gigasporaceae</taxon>
        <taxon>Gigaspora</taxon>
    </lineage>
</organism>
<keyword evidence="7" id="KW-0051">Antiviral defense</keyword>
<evidence type="ECO:0000256" key="4">
    <source>
        <dbReference type="ARBA" id="ARBA00022759"/>
    </source>
</evidence>
<name>A0ABM8VWK5_GIGMA</name>
<keyword evidence="3" id="KW-0479">Metal-binding</keyword>
<dbReference type="InterPro" id="IPR036397">
    <property type="entry name" value="RNaseH_sf"/>
</dbReference>
<evidence type="ECO:0000259" key="9">
    <source>
        <dbReference type="Pfam" id="PF13395"/>
    </source>
</evidence>
<dbReference type="NCBIfam" id="TIGR01865">
    <property type="entry name" value="cas_Csn1"/>
    <property type="match status" value="1"/>
</dbReference>
<dbReference type="InterPro" id="IPR028629">
    <property type="entry name" value="Cas9"/>
</dbReference>
<evidence type="ECO:0000256" key="2">
    <source>
        <dbReference type="ARBA" id="ARBA00022722"/>
    </source>
</evidence>
<sequence>MEKEKAKYYLGLDIGIGSVVSEESKNKKSLAEKRREFRGQRRLLNRWHRRKKDLKRVFRKIFGNDFFQASERFAKNSTNLLEYDETKFFNPYVIRYRALSNKIELTELFHILFHISKYRGYKEFYLDNSPEEKDKETEKEYAAVRETKKLFQENNYGSAAEMVIKNEKFRHSQHKNLLSAHNHNPDKDYKNKEEIKKNHKHFIFPREKLEEEVRKILIEQSKHYSQLPKIFEKSLEINKIRETRTNIEKIIFRQRDFEDGPTKFSKISNLGERELGGIEKVKEIHRQVFEWLLFPAEEFLNKLVGKGNWSFPKGIEFETDFLDCLKENSTVFYQIGQIIFEKITPQRRKKELDNLSQKNSLDAFQDCLDKLEKYDKKSVINGQKYGEFQAEAKKENPVVFRSFNQTRKILKNLFQRYPGGFATINIETGRDLWNSEEERSKIERKNQDQAQEKRDIVEKLRDSNSDIQINEENIKRYPGRKRKKKPTIRETNSGGICLYCGQEIDVLKLKNTEIDHIIPQKAELEDFVSRNLNDTRMIATYLKRYVRNELDKKAEYQKTEVQSIKDQLRSLTPYHHAIDAIVLAHFKSRGYIQLLEDLTKISQKLKKHELLDEYTQNAIGILESAIQQKEEEEKEIKEVIIKVEKVLSESEYYERVKDGRDQKVKKDFVASEQAGYRKRGEKILPELCEKLRNKEKLDLPKNISLSELVKKMDTSKYAGFGVGKEDKTKKVKNIVLLSKKESDNLENELKGLIGLPLFYTGTTLDNVSSINIVGLVYDNKENLQTIYPEHGDKIIKVKNIVNSLGTGSKSIKKISPLIKLLKIDILVRENDELKLNNNQFTLISRKENTKLQFSFDDINCIILENSHSLITSHLLSKLAENNISLIVTNEKYDPTGLLISLNRHFSPLSVENGDKTNREGAVAKYLFQKLYGKDFVRFADDSINGALNYGYKILTSALSRTIASYGLNNHLGIKHCGPTNWFNLKNNLSSQTREEIAKIIYYPVKINNLKTKIYTAIDIMIKSFISCLKENRVGKIKLPTLLCQELENEEENRKDFRYFHKYLLGNGYYMLQFSVYVKLCHTFDYAQETAQKLEKNCPKIGNIRYFLITEKQFRNMKMIVGKETKQEKVKNIDYLTVL</sequence>
<evidence type="ECO:0000313" key="11">
    <source>
        <dbReference type="Proteomes" id="UP000789901"/>
    </source>
</evidence>
<evidence type="ECO:0000256" key="3">
    <source>
        <dbReference type="ARBA" id="ARBA00022723"/>
    </source>
</evidence>
<dbReference type="InterPro" id="IPR021127">
    <property type="entry name" value="CRISPR_associated_Cas2"/>
</dbReference>
<keyword evidence="4" id="KW-0255">Endonuclease</keyword>
<dbReference type="Gene3D" id="1.20.120.920">
    <property type="entry name" value="CRISPR-associated endonuclease Cas1, C-terminal domain"/>
    <property type="match status" value="1"/>
</dbReference>
<dbReference type="Proteomes" id="UP000789901">
    <property type="component" value="Unassembled WGS sequence"/>
</dbReference>
<keyword evidence="11" id="KW-1185">Reference proteome</keyword>
<keyword evidence="5" id="KW-0378">Hydrolase</keyword>
<protein>
    <submittedName>
        <fullName evidence="10">32567_t:CDS:1</fullName>
    </submittedName>
</protein>
<feature type="coiled-coil region" evidence="8">
    <location>
        <begin position="619"/>
        <end position="649"/>
    </location>
</feature>
<evidence type="ECO:0000256" key="7">
    <source>
        <dbReference type="ARBA" id="ARBA00023118"/>
    </source>
</evidence>
<keyword evidence="8" id="KW-0175">Coiled coil</keyword>